<name>K1T4D0_9ZZZZ</name>
<evidence type="ECO:0000256" key="8">
    <source>
        <dbReference type="ARBA" id="ARBA00048743"/>
    </source>
</evidence>
<dbReference type="EC" id="2.7.4.9" evidence="2"/>
<organism evidence="10">
    <name type="scientific">human gut metagenome</name>
    <dbReference type="NCBI Taxonomy" id="408170"/>
    <lineage>
        <taxon>unclassified sequences</taxon>
        <taxon>metagenomes</taxon>
        <taxon>organismal metagenomes</taxon>
    </lineage>
</organism>
<evidence type="ECO:0000256" key="5">
    <source>
        <dbReference type="ARBA" id="ARBA00022741"/>
    </source>
</evidence>
<dbReference type="GO" id="GO:0005829">
    <property type="term" value="C:cytosol"/>
    <property type="evidence" value="ECO:0007669"/>
    <property type="project" value="TreeGrafter"/>
</dbReference>
<evidence type="ECO:0000256" key="6">
    <source>
        <dbReference type="ARBA" id="ARBA00022777"/>
    </source>
</evidence>
<evidence type="ECO:0000256" key="1">
    <source>
        <dbReference type="ARBA" id="ARBA00009776"/>
    </source>
</evidence>
<evidence type="ECO:0000313" key="10">
    <source>
        <dbReference type="EMBL" id="EKC64593.1"/>
    </source>
</evidence>
<keyword evidence="3 10" id="KW-0808">Transferase</keyword>
<dbReference type="InterPro" id="IPR027417">
    <property type="entry name" value="P-loop_NTPase"/>
</dbReference>
<dbReference type="GO" id="GO:0006235">
    <property type="term" value="P:dTTP biosynthetic process"/>
    <property type="evidence" value="ECO:0007669"/>
    <property type="project" value="TreeGrafter"/>
</dbReference>
<sequence length="220" mass="26003">MKGKFIVIEGTDCSGKETQTKLIEKKLKEQGYKCMRLSFPVYDSPTGEIVGECYLGRHSKSFFKEGATNVDPYIASLYYAADRKYNINKVLDYYSEGYYIILDRYTTSNMAHQGSKILDKDERFYMYQWIDKLEYWLLGLPKPDKTIFLHMPYEYSLKLEKTRDVLDEHEKDSNYLKRSEEAYIELSELYGWDKVECIKDGEIKTIPEINEEIMNILLKK</sequence>
<dbReference type="GO" id="GO:0006227">
    <property type="term" value="P:dUDP biosynthetic process"/>
    <property type="evidence" value="ECO:0007669"/>
    <property type="project" value="TreeGrafter"/>
</dbReference>
<evidence type="ECO:0000256" key="7">
    <source>
        <dbReference type="ARBA" id="ARBA00022840"/>
    </source>
</evidence>
<comment type="similarity">
    <text evidence="1">Belongs to the thymidylate kinase family.</text>
</comment>
<dbReference type="GO" id="GO:0004798">
    <property type="term" value="F:dTMP kinase activity"/>
    <property type="evidence" value="ECO:0007669"/>
    <property type="project" value="UniProtKB-EC"/>
</dbReference>
<dbReference type="EMBL" id="AJWZ01004730">
    <property type="protein sequence ID" value="EKC64593.1"/>
    <property type="molecule type" value="Genomic_DNA"/>
</dbReference>
<comment type="catalytic activity">
    <reaction evidence="8">
        <text>dTMP + ATP = dTDP + ADP</text>
        <dbReference type="Rhea" id="RHEA:13517"/>
        <dbReference type="ChEBI" id="CHEBI:30616"/>
        <dbReference type="ChEBI" id="CHEBI:58369"/>
        <dbReference type="ChEBI" id="CHEBI:63528"/>
        <dbReference type="ChEBI" id="CHEBI:456216"/>
        <dbReference type="EC" id="2.7.4.9"/>
    </reaction>
</comment>
<keyword evidence="5" id="KW-0547">Nucleotide-binding</keyword>
<accession>K1T4D0</accession>
<keyword evidence="6 10" id="KW-0418">Kinase</keyword>
<reference evidence="10" key="1">
    <citation type="journal article" date="2013" name="Environ. Microbiol.">
        <title>Microbiota from the distal guts of lean and obese adolescents exhibit partial functional redundancy besides clear differences in community structure.</title>
        <authorList>
            <person name="Ferrer M."/>
            <person name="Ruiz A."/>
            <person name="Lanza F."/>
            <person name="Haange S.B."/>
            <person name="Oberbach A."/>
            <person name="Till H."/>
            <person name="Bargiela R."/>
            <person name="Campoy C."/>
            <person name="Segura M.T."/>
            <person name="Richter M."/>
            <person name="von Bergen M."/>
            <person name="Seifert J."/>
            <person name="Suarez A."/>
        </authorList>
    </citation>
    <scope>NUCLEOTIDE SEQUENCE</scope>
</reference>
<dbReference type="Gene3D" id="3.40.50.300">
    <property type="entry name" value="P-loop containing nucleotide triphosphate hydrolases"/>
    <property type="match status" value="1"/>
</dbReference>
<evidence type="ECO:0000259" key="9">
    <source>
        <dbReference type="Pfam" id="PF02223"/>
    </source>
</evidence>
<dbReference type="CDD" id="cd01672">
    <property type="entry name" value="TMPK"/>
    <property type="match status" value="1"/>
</dbReference>
<feature type="domain" description="Thymidylate kinase-like" evidence="9">
    <location>
        <begin position="8"/>
        <end position="188"/>
    </location>
</feature>
<protein>
    <recommendedName>
        <fullName evidence="2">dTMP kinase</fullName>
        <ecNumber evidence="2">2.7.4.9</ecNumber>
    </recommendedName>
</protein>
<dbReference type="InterPro" id="IPR018094">
    <property type="entry name" value="Thymidylate_kinase"/>
</dbReference>
<dbReference type="PANTHER" id="PTHR10344:SF4">
    <property type="entry name" value="UMP-CMP KINASE 2, MITOCHONDRIAL"/>
    <property type="match status" value="1"/>
</dbReference>
<comment type="caution">
    <text evidence="10">The sequence shown here is derived from an EMBL/GenBank/DDBJ whole genome shotgun (WGS) entry which is preliminary data.</text>
</comment>
<dbReference type="PANTHER" id="PTHR10344">
    <property type="entry name" value="THYMIDYLATE KINASE"/>
    <property type="match status" value="1"/>
</dbReference>
<dbReference type="InterPro" id="IPR039430">
    <property type="entry name" value="Thymidylate_kin-like_dom"/>
</dbReference>
<dbReference type="GO" id="GO:0005524">
    <property type="term" value="F:ATP binding"/>
    <property type="evidence" value="ECO:0007669"/>
    <property type="project" value="UniProtKB-KW"/>
</dbReference>
<dbReference type="SUPFAM" id="SSF52540">
    <property type="entry name" value="P-loop containing nucleoside triphosphate hydrolases"/>
    <property type="match status" value="1"/>
</dbReference>
<proteinExistence type="inferred from homology"/>
<evidence type="ECO:0000256" key="2">
    <source>
        <dbReference type="ARBA" id="ARBA00012980"/>
    </source>
</evidence>
<evidence type="ECO:0000256" key="4">
    <source>
        <dbReference type="ARBA" id="ARBA00022727"/>
    </source>
</evidence>
<dbReference type="HAMAP" id="MF_00165">
    <property type="entry name" value="Thymidylate_kinase"/>
    <property type="match status" value="1"/>
</dbReference>
<dbReference type="Pfam" id="PF02223">
    <property type="entry name" value="Thymidylate_kin"/>
    <property type="match status" value="1"/>
</dbReference>
<dbReference type="AlphaFoldDB" id="K1T4D0"/>
<keyword evidence="7" id="KW-0067">ATP-binding</keyword>
<dbReference type="GO" id="GO:0006233">
    <property type="term" value="P:dTDP biosynthetic process"/>
    <property type="evidence" value="ECO:0007669"/>
    <property type="project" value="InterPro"/>
</dbReference>
<gene>
    <name evidence="10" type="ORF">OBE_06877</name>
</gene>
<keyword evidence="4" id="KW-0545">Nucleotide biosynthesis</keyword>
<evidence type="ECO:0000256" key="3">
    <source>
        <dbReference type="ARBA" id="ARBA00022679"/>
    </source>
</evidence>